<keyword evidence="2" id="KW-1185">Reference proteome</keyword>
<reference evidence="2" key="1">
    <citation type="submission" date="2016-03" db="EMBL/GenBank/DDBJ databases">
        <authorList>
            <person name="Devillers Hugo."/>
        </authorList>
    </citation>
    <scope>NUCLEOTIDE SEQUENCE [LARGE SCALE GENOMIC DNA]</scope>
</reference>
<dbReference type="EMBL" id="LT598448">
    <property type="protein sequence ID" value="SCU90836.1"/>
    <property type="molecule type" value="Genomic_DNA"/>
</dbReference>
<dbReference type="AlphaFoldDB" id="A0A1G4JKL3"/>
<gene>
    <name evidence="1" type="ORF">LANO_0D10044G</name>
</gene>
<dbReference type="Proteomes" id="UP000189911">
    <property type="component" value="Chromosome D"/>
</dbReference>
<sequence length="219" mass="25014">MAELFAERDRSSRYNENATTTMDKWVGVPAEKTAPWVSQGTRTTPALQSLTLAVFENEILSPSKVRSPLHSGSSRTANIPNVTFEPFTVKSSAERLMQDHTVDYLYAVSTVSPEIAEGCENHHSRAAKRRHEFKCRRFPPFSHMKLVQQRGRYHFLAPKSLVRGKTSSQRCCKETRETVNNREQPQTFQVSLHCASCKCRRTFGHGAWPFAELIRCKKR</sequence>
<proteinExistence type="predicted"/>
<accession>A0A1G4JKL3</accession>
<protein>
    <submittedName>
        <fullName evidence="1">LANO_0D10044g1_1</fullName>
    </submittedName>
</protein>
<name>A0A1G4JKL3_9SACH</name>
<evidence type="ECO:0000313" key="1">
    <source>
        <dbReference type="EMBL" id="SCU90836.1"/>
    </source>
</evidence>
<organism evidence="1 2">
    <name type="scientific">Lachancea nothofagi CBS 11611</name>
    <dbReference type="NCBI Taxonomy" id="1266666"/>
    <lineage>
        <taxon>Eukaryota</taxon>
        <taxon>Fungi</taxon>
        <taxon>Dikarya</taxon>
        <taxon>Ascomycota</taxon>
        <taxon>Saccharomycotina</taxon>
        <taxon>Saccharomycetes</taxon>
        <taxon>Saccharomycetales</taxon>
        <taxon>Saccharomycetaceae</taxon>
        <taxon>Lachancea</taxon>
    </lineage>
</organism>
<evidence type="ECO:0000313" key="2">
    <source>
        <dbReference type="Proteomes" id="UP000189911"/>
    </source>
</evidence>